<dbReference type="EMBL" id="WRXO01000017">
    <property type="protein sequence ID" value="MVT45179.1"/>
    <property type="molecule type" value="Genomic_DNA"/>
</dbReference>
<proteinExistence type="predicted"/>
<reference evidence="1 2" key="1">
    <citation type="submission" date="2019-12" db="EMBL/GenBank/DDBJ databases">
        <title>The draft genomic sequence of strain Chitinophaga oryziterrae JCM 16595.</title>
        <authorList>
            <person name="Zhang X."/>
        </authorList>
    </citation>
    <scope>NUCLEOTIDE SEQUENCE [LARGE SCALE GENOMIC DNA]</scope>
    <source>
        <strain evidence="1 2">JCM 16595</strain>
    </source>
</reference>
<accession>A0A6N8JL88</accession>
<dbReference type="RefSeq" id="WP_157303964.1">
    <property type="nucleotide sequence ID" value="NZ_BAAAZB010000027.1"/>
</dbReference>
<keyword evidence="2" id="KW-1185">Reference proteome</keyword>
<organism evidence="1 2">
    <name type="scientific">Chitinophaga oryziterrae</name>
    <dbReference type="NCBI Taxonomy" id="1031224"/>
    <lineage>
        <taxon>Bacteria</taxon>
        <taxon>Pseudomonadati</taxon>
        <taxon>Bacteroidota</taxon>
        <taxon>Chitinophagia</taxon>
        <taxon>Chitinophagales</taxon>
        <taxon>Chitinophagaceae</taxon>
        <taxon>Chitinophaga</taxon>
    </lineage>
</organism>
<evidence type="ECO:0000313" key="2">
    <source>
        <dbReference type="Proteomes" id="UP000468388"/>
    </source>
</evidence>
<gene>
    <name evidence="1" type="ORF">GO495_31615</name>
</gene>
<sequence>MIYKTYVAEAGNAAELTEKLDTFFAANEGIEIVSTDQSHGASILFTIIYKQPAEKKQVGGFTRRE</sequence>
<comment type="caution">
    <text evidence="1">The sequence shown here is derived from an EMBL/GenBank/DDBJ whole genome shotgun (WGS) entry which is preliminary data.</text>
</comment>
<dbReference type="OrthoDB" id="677464at2"/>
<dbReference type="Proteomes" id="UP000468388">
    <property type="component" value="Unassembled WGS sequence"/>
</dbReference>
<evidence type="ECO:0000313" key="1">
    <source>
        <dbReference type="EMBL" id="MVT45179.1"/>
    </source>
</evidence>
<protein>
    <submittedName>
        <fullName evidence="1">Uncharacterized protein</fullName>
    </submittedName>
</protein>
<name>A0A6N8JL88_9BACT</name>
<dbReference type="AlphaFoldDB" id="A0A6N8JL88"/>